<sequence>MNSKKILKKLVLLLFPFIVLLNSVKIQAKANVELDESHLAEGYVSTSLKETKKSVAYVIVISKDKESYNYPVVDGGKYPFTLGNGTYQIMIGEKVEGNKYSAILQKEIKVKIKDETTVYLQSNEAINWENEDSSILKKAKELTKNSKTNIDKAKAIHNYIIKNYSYDNKKADKVTKDYIPNLKSFYKTQKGICYDYVTLTAVMLRSVGVPTKIVKGFESSNPETFHAWNQVYNEATKQWVTIDTTYDATLQAAGKKIKFEKSAKNYTLEKAY</sequence>
<proteinExistence type="predicted"/>
<accession>A0A3D2X6M5</accession>
<dbReference type="InterPro" id="IPR002931">
    <property type="entry name" value="Transglutaminase-like"/>
</dbReference>
<organism evidence="2 3">
    <name type="scientific">Lachnoclostridium phytofermentans</name>
    <dbReference type="NCBI Taxonomy" id="66219"/>
    <lineage>
        <taxon>Bacteria</taxon>
        <taxon>Bacillati</taxon>
        <taxon>Bacillota</taxon>
        <taxon>Clostridia</taxon>
        <taxon>Lachnospirales</taxon>
        <taxon>Lachnospiraceae</taxon>
    </lineage>
</organism>
<protein>
    <submittedName>
        <fullName evidence="2">Transglutaminase</fullName>
    </submittedName>
</protein>
<feature type="domain" description="Transglutaminase-like" evidence="1">
    <location>
        <begin position="185"/>
        <end position="246"/>
    </location>
</feature>
<dbReference type="SMART" id="SM00460">
    <property type="entry name" value="TGc"/>
    <property type="match status" value="1"/>
</dbReference>
<dbReference type="Pfam" id="PF01841">
    <property type="entry name" value="Transglut_core"/>
    <property type="match status" value="1"/>
</dbReference>
<reference evidence="2 3" key="1">
    <citation type="journal article" date="2018" name="Nat. Biotechnol.">
        <title>A standardized bacterial taxonomy based on genome phylogeny substantially revises the tree of life.</title>
        <authorList>
            <person name="Parks D.H."/>
            <person name="Chuvochina M."/>
            <person name="Waite D.W."/>
            <person name="Rinke C."/>
            <person name="Skarshewski A."/>
            <person name="Chaumeil P.A."/>
            <person name="Hugenholtz P."/>
        </authorList>
    </citation>
    <scope>NUCLEOTIDE SEQUENCE [LARGE SCALE GENOMIC DNA]</scope>
    <source>
        <strain evidence="2">UBA11728</strain>
    </source>
</reference>
<dbReference type="InterPro" id="IPR038765">
    <property type="entry name" value="Papain-like_cys_pep_sf"/>
</dbReference>
<dbReference type="Gene3D" id="3.10.620.30">
    <property type="match status" value="1"/>
</dbReference>
<evidence type="ECO:0000259" key="1">
    <source>
        <dbReference type="SMART" id="SM00460"/>
    </source>
</evidence>
<dbReference type="Proteomes" id="UP000262969">
    <property type="component" value="Unassembled WGS sequence"/>
</dbReference>
<dbReference type="PANTHER" id="PTHR33490">
    <property type="entry name" value="BLR5614 PROTEIN-RELATED"/>
    <property type="match status" value="1"/>
</dbReference>
<dbReference type="SUPFAM" id="SSF54001">
    <property type="entry name" value="Cysteine proteinases"/>
    <property type="match status" value="1"/>
</dbReference>
<dbReference type="EMBL" id="DPVV01000340">
    <property type="protein sequence ID" value="HCL02790.1"/>
    <property type="molecule type" value="Genomic_DNA"/>
</dbReference>
<name>A0A3D2X6M5_9FIRM</name>
<comment type="caution">
    <text evidence="2">The sequence shown here is derived from an EMBL/GenBank/DDBJ whole genome shotgun (WGS) entry which is preliminary data.</text>
</comment>
<evidence type="ECO:0000313" key="2">
    <source>
        <dbReference type="EMBL" id="HCL02790.1"/>
    </source>
</evidence>
<gene>
    <name evidence="2" type="ORF">DHW61_10335</name>
</gene>
<dbReference type="AlphaFoldDB" id="A0A3D2X6M5"/>
<evidence type="ECO:0000313" key="3">
    <source>
        <dbReference type="Proteomes" id="UP000262969"/>
    </source>
</evidence>